<evidence type="ECO:0000256" key="5">
    <source>
        <dbReference type="ARBA" id="ARBA00022729"/>
    </source>
</evidence>
<feature type="signal peptide" evidence="14">
    <location>
        <begin position="1"/>
        <end position="25"/>
    </location>
</feature>
<dbReference type="InterPro" id="IPR001828">
    <property type="entry name" value="ANF_lig-bd_rcpt"/>
</dbReference>
<keyword evidence="8 13" id="KW-0472">Membrane</keyword>
<evidence type="ECO:0000256" key="12">
    <source>
        <dbReference type="ARBA" id="ARBA00073785"/>
    </source>
</evidence>
<keyword evidence="10" id="KW-0325">Glycoprotein</keyword>
<proteinExistence type="inferred from homology"/>
<reference evidence="17" key="3">
    <citation type="submission" date="2025-09" db="UniProtKB">
        <authorList>
            <consortium name="Ensembl"/>
        </authorList>
    </citation>
    <scope>IDENTIFICATION</scope>
</reference>
<dbReference type="FunFam" id="3.40.50.2300:FF:000063">
    <property type="entry name" value="Gamma-aminobutyric acid type B receptor subunit"/>
    <property type="match status" value="1"/>
</dbReference>
<dbReference type="InterPro" id="IPR017978">
    <property type="entry name" value="GPCR_3_C"/>
</dbReference>
<reference evidence="17" key="1">
    <citation type="submission" date="2021-04" db="EMBL/GenBank/DDBJ databases">
        <authorList>
            <consortium name="Wellcome Sanger Institute Data Sharing"/>
        </authorList>
    </citation>
    <scope>NUCLEOTIDE SEQUENCE [LARGE SCALE GENOMIC DNA]</scope>
</reference>
<dbReference type="CDD" id="cd06366">
    <property type="entry name" value="PBP1_GABAb_receptor"/>
    <property type="match status" value="1"/>
</dbReference>
<protein>
    <recommendedName>
        <fullName evidence="12">Gamma-aminobutyric acid type B receptor subunit 2</fullName>
    </recommendedName>
</protein>
<dbReference type="GO" id="GO:0004965">
    <property type="term" value="F:G protein-coupled GABA receptor activity"/>
    <property type="evidence" value="ECO:0007669"/>
    <property type="project" value="InterPro"/>
</dbReference>
<keyword evidence="9" id="KW-0675">Receptor</keyword>
<evidence type="ECO:0000256" key="8">
    <source>
        <dbReference type="ARBA" id="ARBA00023136"/>
    </source>
</evidence>
<evidence type="ECO:0000313" key="17">
    <source>
        <dbReference type="Ensembl" id="ENSSAUP00010058897.1"/>
    </source>
</evidence>
<dbReference type="Pfam" id="PF00003">
    <property type="entry name" value="7tm_3"/>
    <property type="match status" value="1"/>
</dbReference>
<dbReference type="SUPFAM" id="SSF53822">
    <property type="entry name" value="Periplasmic binding protein-like I"/>
    <property type="match status" value="1"/>
</dbReference>
<evidence type="ECO:0000313" key="18">
    <source>
        <dbReference type="Proteomes" id="UP000472265"/>
    </source>
</evidence>
<dbReference type="AlphaFoldDB" id="A0A671YCG9"/>
<dbReference type="Gene3D" id="3.40.50.2300">
    <property type="match status" value="2"/>
</dbReference>
<organism evidence="17 18">
    <name type="scientific">Sparus aurata</name>
    <name type="common">Gilthead sea bream</name>
    <dbReference type="NCBI Taxonomy" id="8175"/>
    <lineage>
        <taxon>Eukaryota</taxon>
        <taxon>Metazoa</taxon>
        <taxon>Chordata</taxon>
        <taxon>Craniata</taxon>
        <taxon>Vertebrata</taxon>
        <taxon>Euteleostomi</taxon>
        <taxon>Actinopterygii</taxon>
        <taxon>Neopterygii</taxon>
        <taxon>Teleostei</taxon>
        <taxon>Neoteleostei</taxon>
        <taxon>Acanthomorphata</taxon>
        <taxon>Eupercaria</taxon>
        <taxon>Spariformes</taxon>
        <taxon>Sparidae</taxon>
        <taxon>Sparus</taxon>
    </lineage>
</organism>
<sequence length="784" mass="86668">MERRGRVEAFRLLLLCWMLVGPVPAQLRHPLPVLWMMPFSSGSWSGRGNLTAAVAPAVRLALQDLQRQPPSHPAHHSDVSMCVSQCDPAASLKALFDAMWVGPKYLLVLGGVCPSVTALIARSLPALSLVQVSFAASSPSLSNRKWYGNLFSTVPSDRALNAATVKLLQRHKWSRVGLVTQEGPRLSEVMTQRCDLIRQLLKANVQLVSTQSLSEDVCSSLRKLKERDVRIIIGQFDEELTSQVFCCAYRLNLFGSRYQWIVADGGSAGWRLGWQESGCTANSLLTAADGSIRLQMRPLSTKNTAGVSGRTPQDYQDSFLTQLLQEGSEVSALHAFAYDAVWVAAKALSQVMEAVKHREKYSAQRNVTVSEEEVYKMLLEAVKQTQFEGLTVSTLTHLVYWVFGPTGPGPARDQTLVVPQRQYVSFLLYAIVSSAAAVTIIITLIVLFLTIINRTHRNVFVRQVRLWTLSVGHTVGFAVLFTKTWRVYLLCSIRQKVNQPQHSCVVLWMLLLDVFVLSSWQILDPLRWVYNHNIKSDAAAQDAVVRPYSEHCSSVNMELWLTAACGYKGPGLGCFLAWSIRAVQADHVSSERLTLSVFAVMVFSVSGVSGSLLTTHNPPLQFCLTSGIILCCNMFILSSVFGPKVSVTIAVFILCVYTHTADCEADPSGPDQNFNIHHRLDVEIETITMQLCDTSESAAEKHDGNKHDRHDACCVSVASPPSCRLSLSMWRRLSVQLPILHHSYLPAVGGISASSSSLFCHVTAEPIRRLLGPSPKHTQKNENI</sequence>
<evidence type="ECO:0000259" key="16">
    <source>
        <dbReference type="Pfam" id="PF01094"/>
    </source>
</evidence>
<evidence type="ECO:0000256" key="14">
    <source>
        <dbReference type="SAM" id="SignalP"/>
    </source>
</evidence>
<dbReference type="GO" id="GO:0007214">
    <property type="term" value="P:gamma-aminobutyric acid signaling pathway"/>
    <property type="evidence" value="ECO:0007669"/>
    <property type="project" value="TreeGrafter"/>
</dbReference>
<keyword evidence="18" id="KW-1185">Reference proteome</keyword>
<evidence type="ECO:0000256" key="3">
    <source>
        <dbReference type="ARBA" id="ARBA00022475"/>
    </source>
</evidence>
<evidence type="ECO:0000259" key="15">
    <source>
        <dbReference type="Pfam" id="PF00003"/>
    </source>
</evidence>
<reference evidence="17" key="2">
    <citation type="submission" date="2025-08" db="UniProtKB">
        <authorList>
            <consortium name="Ensembl"/>
        </authorList>
    </citation>
    <scope>IDENTIFICATION</scope>
</reference>
<evidence type="ECO:0000256" key="6">
    <source>
        <dbReference type="ARBA" id="ARBA00022989"/>
    </source>
</evidence>
<feature type="domain" description="Receptor ligand binding region" evidence="16">
    <location>
        <begin position="54"/>
        <end position="391"/>
    </location>
</feature>
<dbReference type="OMA" id="PVLWMMP"/>
<accession>A0A671YCG9</accession>
<dbReference type="PANTHER" id="PTHR10519">
    <property type="entry name" value="GABA-B RECEPTOR"/>
    <property type="match status" value="1"/>
</dbReference>
<keyword evidence="5 14" id="KW-0732">Signal</keyword>
<keyword evidence="4 13" id="KW-0812">Transmembrane</keyword>
<name>A0A671YCG9_SPAAU</name>
<dbReference type="Proteomes" id="UP000472265">
    <property type="component" value="Chromosome 17"/>
</dbReference>
<comment type="similarity">
    <text evidence="2">Belongs to the G-protein coupled receptor 3 family. GABA-B receptor subfamily.</text>
</comment>
<dbReference type="InterPro" id="IPR002455">
    <property type="entry name" value="GPCR3_GABA-B"/>
</dbReference>
<dbReference type="GO" id="GO:0038039">
    <property type="term" value="C:G protein-coupled receptor heterodimeric complex"/>
    <property type="evidence" value="ECO:0007669"/>
    <property type="project" value="TreeGrafter"/>
</dbReference>
<evidence type="ECO:0000256" key="13">
    <source>
        <dbReference type="SAM" id="Phobius"/>
    </source>
</evidence>
<feature type="chain" id="PRO_5025524236" description="Gamma-aminobutyric acid type B receptor subunit 2" evidence="14">
    <location>
        <begin position="26"/>
        <end position="784"/>
    </location>
</feature>
<evidence type="ECO:0000256" key="11">
    <source>
        <dbReference type="ARBA" id="ARBA00023224"/>
    </source>
</evidence>
<evidence type="ECO:0000256" key="9">
    <source>
        <dbReference type="ARBA" id="ARBA00023170"/>
    </source>
</evidence>
<keyword evidence="7" id="KW-0297">G-protein coupled receptor</keyword>
<dbReference type="PRINTS" id="PR01176">
    <property type="entry name" value="GABABRECEPTR"/>
</dbReference>
<feature type="transmembrane region" description="Helical" evidence="13">
    <location>
        <begin position="593"/>
        <end position="613"/>
    </location>
</feature>
<evidence type="ECO:0000256" key="7">
    <source>
        <dbReference type="ARBA" id="ARBA00023040"/>
    </source>
</evidence>
<comment type="subcellular location">
    <subcellularLocation>
        <location evidence="1">Cell membrane</location>
        <topology evidence="1">Multi-pass membrane protein</topology>
    </subcellularLocation>
</comment>
<dbReference type="InParanoid" id="A0A671YCG9"/>
<keyword evidence="3" id="KW-1003">Cell membrane</keyword>
<feature type="domain" description="G-protein coupled receptors family 3 profile" evidence="15">
    <location>
        <begin position="439"/>
        <end position="644"/>
    </location>
</feature>
<dbReference type="InterPro" id="IPR028082">
    <property type="entry name" value="Peripla_BP_I"/>
</dbReference>
<dbReference type="PANTHER" id="PTHR10519:SF74">
    <property type="entry name" value="GAMMA-AMINOBUTYRIC ACID TYPE B RECEPTOR SUBUNIT 2"/>
    <property type="match status" value="1"/>
</dbReference>
<feature type="transmembrane region" description="Helical" evidence="13">
    <location>
        <begin position="426"/>
        <end position="452"/>
    </location>
</feature>
<dbReference type="Ensembl" id="ENSSAUT00010061799.1">
    <property type="protein sequence ID" value="ENSSAUP00010058897.1"/>
    <property type="gene ID" value="ENSSAUG00010023997.1"/>
</dbReference>
<evidence type="ECO:0000256" key="1">
    <source>
        <dbReference type="ARBA" id="ARBA00004651"/>
    </source>
</evidence>
<evidence type="ECO:0000256" key="2">
    <source>
        <dbReference type="ARBA" id="ARBA00008991"/>
    </source>
</evidence>
<keyword evidence="11" id="KW-0807">Transducer</keyword>
<dbReference type="Pfam" id="PF01094">
    <property type="entry name" value="ANF_receptor"/>
    <property type="match status" value="1"/>
</dbReference>
<feature type="transmembrane region" description="Helical" evidence="13">
    <location>
        <begin position="505"/>
        <end position="523"/>
    </location>
</feature>
<evidence type="ECO:0000256" key="4">
    <source>
        <dbReference type="ARBA" id="ARBA00022692"/>
    </source>
</evidence>
<evidence type="ECO:0000256" key="10">
    <source>
        <dbReference type="ARBA" id="ARBA00023180"/>
    </source>
</evidence>
<keyword evidence="6 13" id="KW-1133">Transmembrane helix</keyword>
<dbReference type="GeneTree" id="ENSGT00940000155783"/>